<evidence type="ECO:0000313" key="1">
    <source>
        <dbReference type="EMBL" id="RNA19937.1"/>
    </source>
</evidence>
<dbReference type="Proteomes" id="UP000276133">
    <property type="component" value="Unassembled WGS sequence"/>
</dbReference>
<proteinExistence type="predicted"/>
<sequence>MNSNCMCCANQEKIPLESSHENCLLRKIFDSPRKGLAAKMNRYLKFVCQKHSDHFRIQTHVKLNRHRLINLSTKARVPGFIHLLLTVWIRAYRGLNTLPNHTI</sequence>
<evidence type="ECO:0000313" key="2">
    <source>
        <dbReference type="Proteomes" id="UP000276133"/>
    </source>
</evidence>
<name>A0A3M7R8Q7_BRAPC</name>
<protein>
    <submittedName>
        <fullName evidence="1">Uncharacterized protein</fullName>
    </submittedName>
</protein>
<reference evidence="1 2" key="1">
    <citation type="journal article" date="2018" name="Sci. Rep.">
        <title>Genomic signatures of local adaptation to the degree of environmental predictability in rotifers.</title>
        <authorList>
            <person name="Franch-Gras L."/>
            <person name="Hahn C."/>
            <person name="Garcia-Roger E.M."/>
            <person name="Carmona M.J."/>
            <person name="Serra M."/>
            <person name="Gomez A."/>
        </authorList>
    </citation>
    <scope>NUCLEOTIDE SEQUENCE [LARGE SCALE GENOMIC DNA]</scope>
    <source>
        <strain evidence="1">HYR1</strain>
    </source>
</reference>
<accession>A0A3M7R8Q7</accession>
<organism evidence="1 2">
    <name type="scientific">Brachionus plicatilis</name>
    <name type="common">Marine rotifer</name>
    <name type="synonym">Brachionus muelleri</name>
    <dbReference type="NCBI Taxonomy" id="10195"/>
    <lineage>
        <taxon>Eukaryota</taxon>
        <taxon>Metazoa</taxon>
        <taxon>Spiralia</taxon>
        <taxon>Gnathifera</taxon>
        <taxon>Rotifera</taxon>
        <taxon>Eurotatoria</taxon>
        <taxon>Monogononta</taxon>
        <taxon>Pseudotrocha</taxon>
        <taxon>Ploima</taxon>
        <taxon>Brachionidae</taxon>
        <taxon>Brachionus</taxon>
    </lineage>
</organism>
<dbReference type="EMBL" id="REGN01003943">
    <property type="protein sequence ID" value="RNA19937.1"/>
    <property type="molecule type" value="Genomic_DNA"/>
</dbReference>
<dbReference type="AlphaFoldDB" id="A0A3M7R8Q7"/>
<comment type="caution">
    <text evidence="1">The sequence shown here is derived from an EMBL/GenBank/DDBJ whole genome shotgun (WGS) entry which is preliminary data.</text>
</comment>
<gene>
    <name evidence="1" type="ORF">BpHYR1_006618</name>
</gene>
<keyword evidence="2" id="KW-1185">Reference proteome</keyword>